<comment type="caution">
    <text evidence="2">The sequence shown here is derived from an EMBL/GenBank/DDBJ whole genome shotgun (WGS) entry which is preliminary data.</text>
</comment>
<keyword evidence="1" id="KW-0472">Membrane</keyword>
<proteinExistence type="predicted"/>
<evidence type="ECO:0000313" key="2">
    <source>
        <dbReference type="EMBL" id="NOV02272.1"/>
    </source>
</evidence>
<keyword evidence="1" id="KW-1133">Transmembrane helix</keyword>
<evidence type="ECO:0000256" key="1">
    <source>
        <dbReference type="SAM" id="Phobius"/>
    </source>
</evidence>
<feature type="transmembrane region" description="Helical" evidence="1">
    <location>
        <begin position="70"/>
        <end position="91"/>
    </location>
</feature>
<dbReference type="RefSeq" id="WP_171684931.1">
    <property type="nucleotide sequence ID" value="NZ_WHNZ01000042.1"/>
</dbReference>
<keyword evidence="3" id="KW-1185">Reference proteome</keyword>
<evidence type="ECO:0000313" key="3">
    <source>
        <dbReference type="Proteomes" id="UP000618579"/>
    </source>
</evidence>
<dbReference type="EMBL" id="WHNZ01000042">
    <property type="protein sequence ID" value="NOV02272.1"/>
    <property type="molecule type" value="Genomic_DNA"/>
</dbReference>
<dbReference type="Proteomes" id="UP000618579">
    <property type="component" value="Unassembled WGS sequence"/>
</dbReference>
<feature type="transmembrane region" description="Helical" evidence="1">
    <location>
        <begin position="122"/>
        <end position="141"/>
    </location>
</feature>
<gene>
    <name evidence="2" type="ORF">GC097_19885</name>
</gene>
<sequence length="149" mass="15114">MKPLHRSKRKYGRPTIAAQAKANLGTPVCVVLKDGSYYYGVLKEVQTNQVILQGFKGNKKPSKKRNKSKAHISGLGGLLGLLGGGGLGGLLGGGTTGGLLGGGLGLGSGSASAAKPAGGGGFFSNIGSFMKVGMGVIKFIMPLMKNFSF</sequence>
<keyword evidence="1" id="KW-0812">Transmembrane</keyword>
<protein>
    <submittedName>
        <fullName evidence="2">Uncharacterized protein</fullName>
    </submittedName>
</protein>
<reference evidence="2 3" key="1">
    <citation type="submission" date="2019-10" db="EMBL/GenBank/DDBJ databases">
        <title>Description of Paenibacillus pedi sp. nov.</title>
        <authorList>
            <person name="Carlier A."/>
            <person name="Qi S."/>
        </authorList>
    </citation>
    <scope>NUCLEOTIDE SEQUENCE [LARGE SCALE GENOMIC DNA]</scope>
    <source>
        <strain evidence="2 3">LMG 31457</strain>
    </source>
</reference>
<name>A0ABX1ZTL3_9BACL</name>
<accession>A0ABX1ZTL3</accession>
<organism evidence="2 3">
    <name type="scientific">Paenibacillus planticolens</name>
    <dbReference type="NCBI Taxonomy" id="2654976"/>
    <lineage>
        <taxon>Bacteria</taxon>
        <taxon>Bacillati</taxon>
        <taxon>Bacillota</taxon>
        <taxon>Bacilli</taxon>
        <taxon>Bacillales</taxon>
        <taxon>Paenibacillaceae</taxon>
        <taxon>Paenibacillus</taxon>
    </lineage>
</organism>